<dbReference type="AlphaFoldDB" id="A0A6B0SYX4"/>
<dbReference type="RefSeq" id="WP_159762718.1">
    <property type="nucleotide sequence ID" value="NZ_WUUT01000001.1"/>
</dbReference>
<comment type="caution">
    <text evidence="2">The sequence shown here is derived from an EMBL/GenBank/DDBJ whole genome shotgun (WGS) entry which is preliminary data.</text>
</comment>
<evidence type="ECO:0008006" key="4">
    <source>
        <dbReference type="Google" id="ProtNLM"/>
    </source>
</evidence>
<dbReference type="PROSITE" id="PS51257">
    <property type="entry name" value="PROKAR_LIPOPROTEIN"/>
    <property type="match status" value="1"/>
</dbReference>
<dbReference type="Proteomes" id="UP000466535">
    <property type="component" value="Unassembled WGS sequence"/>
</dbReference>
<reference evidence="2 3" key="1">
    <citation type="submission" date="2019-12" db="EMBL/GenBank/DDBJ databases">
        <title>Isolation and characterization of three novel carbon monoxide-oxidizing members of Halobacteria from salione crusts and soils.</title>
        <authorList>
            <person name="Myers M.R."/>
            <person name="King G.M."/>
        </authorList>
    </citation>
    <scope>NUCLEOTIDE SEQUENCE [LARGE SCALE GENOMIC DNA]</scope>
    <source>
        <strain evidence="2 3">WSH3</strain>
    </source>
</reference>
<feature type="region of interest" description="Disordered" evidence="1">
    <location>
        <begin position="272"/>
        <end position="306"/>
    </location>
</feature>
<keyword evidence="3" id="KW-1185">Reference proteome</keyword>
<accession>A0A6B0SYX4</accession>
<sequence length="306" mass="30866">MRQLTRRRAILGAVGTGAVALAGCVSGDGDGPENNSTDQNGDRASPAADLEASITRVDSNCAGMGPGETTVFLDGQTYVVQGTIPSPDPCHEPVLDAHSFEAGTLSLTVDVEPTDDGPCADCAGEVVYEATASGVDPEQVETVSVTHSGGKTHDTSAAEIPEGPPELIEAKITETDARTRGGEEDGSAEISEFDDSGETGTLTITGTIPTEHPHHEAVLKTASVQAGTLNVAVGVKSTLGDDRMGTMPLGVVEYTAVAEIASPDGIDSVQISHPNASYGVGWASDSGSASSGRGGGASDGGSDDSQ</sequence>
<evidence type="ECO:0000256" key="1">
    <source>
        <dbReference type="SAM" id="MobiDB-lite"/>
    </source>
</evidence>
<feature type="compositionally biased region" description="Low complexity" evidence="1">
    <location>
        <begin position="281"/>
        <end position="291"/>
    </location>
</feature>
<feature type="region of interest" description="Disordered" evidence="1">
    <location>
        <begin position="27"/>
        <end position="46"/>
    </location>
</feature>
<feature type="region of interest" description="Disordered" evidence="1">
    <location>
        <begin position="177"/>
        <end position="201"/>
    </location>
</feature>
<dbReference type="OrthoDB" id="313543at2157"/>
<dbReference type="EMBL" id="WUUT01000001">
    <property type="protein sequence ID" value="MXR50605.1"/>
    <property type="molecule type" value="Genomic_DNA"/>
</dbReference>
<name>A0A6B0SYX4_9EURY</name>
<protein>
    <recommendedName>
        <fullName evidence="4">Lipoprotein</fullName>
    </recommendedName>
</protein>
<evidence type="ECO:0000313" key="2">
    <source>
        <dbReference type="EMBL" id="MXR50605.1"/>
    </source>
</evidence>
<proteinExistence type="predicted"/>
<organism evidence="2 3">
    <name type="scientific">Halovenus carboxidivorans</name>
    <dbReference type="NCBI Taxonomy" id="2692199"/>
    <lineage>
        <taxon>Archaea</taxon>
        <taxon>Methanobacteriati</taxon>
        <taxon>Methanobacteriota</taxon>
        <taxon>Stenosarchaea group</taxon>
        <taxon>Halobacteria</taxon>
        <taxon>Halobacteriales</taxon>
        <taxon>Haloarculaceae</taxon>
        <taxon>Halovenus</taxon>
    </lineage>
</organism>
<feature type="compositionally biased region" description="Acidic residues" evidence="1">
    <location>
        <begin position="184"/>
        <end position="197"/>
    </location>
</feature>
<gene>
    <name evidence="2" type="ORF">GRX03_03140</name>
</gene>
<evidence type="ECO:0000313" key="3">
    <source>
        <dbReference type="Proteomes" id="UP000466535"/>
    </source>
</evidence>